<evidence type="ECO:0000313" key="8">
    <source>
        <dbReference type="EMBL" id="MCU7694508.1"/>
    </source>
</evidence>
<dbReference type="CDD" id="cd06171">
    <property type="entry name" value="Sigma70_r4"/>
    <property type="match status" value="1"/>
</dbReference>
<name>A0AAE3IP46_9BACT</name>
<dbReference type="SUPFAM" id="SSF88946">
    <property type="entry name" value="Sigma2 domain of RNA polymerase sigma factors"/>
    <property type="match status" value="1"/>
</dbReference>
<feature type="domain" description="RNA polymerase sigma factor 70 region 4 type 2" evidence="7">
    <location>
        <begin position="129"/>
        <end position="179"/>
    </location>
</feature>
<evidence type="ECO:0000256" key="4">
    <source>
        <dbReference type="ARBA" id="ARBA00023125"/>
    </source>
</evidence>
<comment type="caution">
    <text evidence="8">The sequence shown here is derived from an EMBL/GenBank/DDBJ whole genome shotgun (WGS) entry which is preliminary data.</text>
</comment>
<dbReference type="Pfam" id="PF04542">
    <property type="entry name" value="Sigma70_r2"/>
    <property type="match status" value="1"/>
</dbReference>
<evidence type="ECO:0000256" key="5">
    <source>
        <dbReference type="ARBA" id="ARBA00023163"/>
    </source>
</evidence>
<dbReference type="GO" id="GO:0006352">
    <property type="term" value="P:DNA-templated transcription initiation"/>
    <property type="evidence" value="ECO:0007669"/>
    <property type="project" value="InterPro"/>
</dbReference>
<dbReference type="InterPro" id="IPR013324">
    <property type="entry name" value="RNA_pol_sigma_r3/r4-like"/>
</dbReference>
<organism evidence="8 9">
    <name type="scientific">Haoranjiania flava</name>
    <dbReference type="NCBI Taxonomy" id="1856322"/>
    <lineage>
        <taxon>Bacteria</taxon>
        <taxon>Pseudomonadati</taxon>
        <taxon>Bacteroidota</taxon>
        <taxon>Chitinophagia</taxon>
        <taxon>Chitinophagales</taxon>
        <taxon>Chitinophagaceae</taxon>
        <taxon>Haoranjiania</taxon>
    </lineage>
</organism>
<dbReference type="SUPFAM" id="SSF88659">
    <property type="entry name" value="Sigma3 and sigma4 domains of RNA polymerase sigma factors"/>
    <property type="match status" value="1"/>
</dbReference>
<accession>A0AAE3IP46</accession>
<dbReference type="InterPro" id="IPR013325">
    <property type="entry name" value="RNA_pol_sigma_r2"/>
</dbReference>
<feature type="domain" description="RNA polymerase sigma-70 region 2" evidence="6">
    <location>
        <begin position="29"/>
        <end position="94"/>
    </location>
</feature>
<dbReference type="GO" id="GO:0003677">
    <property type="term" value="F:DNA binding"/>
    <property type="evidence" value="ECO:0007669"/>
    <property type="project" value="UniProtKB-KW"/>
</dbReference>
<dbReference type="AlphaFoldDB" id="A0AAE3IP46"/>
<keyword evidence="2" id="KW-0805">Transcription regulation</keyword>
<dbReference type="Pfam" id="PF08281">
    <property type="entry name" value="Sigma70_r4_2"/>
    <property type="match status" value="1"/>
</dbReference>
<gene>
    <name evidence="8" type="ORF">OD355_08275</name>
</gene>
<evidence type="ECO:0000313" key="9">
    <source>
        <dbReference type="Proteomes" id="UP001209317"/>
    </source>
</evidence>
<reference evidence="8" key="1">
    <citation type="submission" date="2022-10" db="EMBL/GenBank/DDBJ databases">
        <authorList>
            <person name="Kim H.S."/>
            <person name="Kim J.-S."/>
            <person name="Suh M.K."/>
            <person name="Eom M.K."/>
            <person name="Lee J.-S."/>
        </authorList>
    </citation>
    <scope>NUCLEOTIDE SEQUENCE</scope>
    <source>
        <strain evidence="8">LIP-5</strain>
    </source>
</reference>
<dbReference type="InterPro" id="IPR036388">
    <property type="entry name" value="WH-like_DNA-bd_sf"/>
</dbReference>
<evidence type="ECO:0000259" key="7">
    <source>
        <dbReference type="Pfam" id="PF08281"/>
    </source>
</evidence>
<dbReference type="Gene3D" id="1.10.1740.10">
    <property type="match status" value="1"/>
</dbReference>
<evidence type="ECO:0000256" key="3">
    <source>
        <dbReference type="ARBA" id="ARBA00023082"/>
    </source>
</evidence>
<keyword evidence="9" id="KW-1185">Reference proteome</keyword>
<dbReference type="InterPro" id="IPR007627">
    <property type="entry name" value="RNA_pol_sigma70_r2"/>
</dbReference>
<keyword evidence="3" id="KW-0731">Sigma factor</keyword>
<proteinExistence type="inferred from homology"/>
<keyword evidence="5" id="KW-0804">Transcription</keyword>
<dbReference type="InterPro" id="IPR039425">
    <property type="entry name" value="RNA_pol_sigma-70-like"/>
</dbReference>
<dbReference type="InterPro" id="IPR013249">
    <property type="entry name" value="RNA_pol_sigma70_r4_t2"/>
</dbReference>
<dbReference type="RefSeq" id="WP_263037994.1">
    <property type="nucleotide sequence ID" value="NZ_JAOTPL010000010.1"/>
</dbReference>
<dbReference type="NCBIfam" id="TIGR02937">
    <property type="entry name" value="sigma70-ECF"/>
    <property type="match status" value="1"/>
</dbReference>
<dbReference type="Gene3D" id="1.10.10.10">
    <property type="entry name" value="Winged helix-like DNA-binding domain superfamily/Winged helix DNA-binding domain"/>
    <property type="match status" value="1"/>
</dbReference>
<sequence length="192" mass="23081">MIEQKKYSSDEELLNNFYKTNDDYWLGILLQRYSMLLLGVCMKYLNDEESAKDSVQEIFLHTLNEIKKHKVSYFKGWIYSVSKNHCLIKIRKQKHAVLKTEELFDDKHDRGEDNELQQKLEKENIFEHLHDSLDELNSEQRRCVELFYLENKSYKEIEQITGFSTLQVKSFIQNGKRNLKQFMEKKQQRSNG</sequence>
<evidence type="ECO:0000259" key="6">
    <source>
        <dbReference type="Pfam" id="PF04542"/>
    </source>
</evidence>
<dbReference type="Proteomes" id="UP001209317">
    <property type="component" value="Unassembled WGS sequence"/>
</dbReference>
<keyword evidence="4" id="KW-0238">DNA-binding</keyword>
<evidence type="ECO:0000256" key="2">
    <source>
        <dbReference type="ARBA" id="ARBA00023015"/>
    </source>
</evidence>
<evidence type="ECO:0000256" key="1">
    <source>
        <dbReference type="ARBA" id="ARBA00010641"/>
    </source>
</evidence>
<dbReference type="GO" id="GO:0016987">
    <property type="term" value="F:sigma factor activity"/>
    <property type="evidence" value="ECO:0007669"/>
    <property type="project" value="UniProtKB-KW"/>
</dbReference>
<dbReference type="PANTHER" id="PTHR43133">
    <property type="entry name" value="RNA POLYMERASE ECF-TYPE SIGMA FACTO"/>
    <property type="match status" value="1"/>
</dbReference>
<protein>
    <submittedName>
        <fullName evidence="8">RNA polymerase sigma factor</fullName>
    </submittedName>
</protein>
<comment type="similarity">
    <text evidence="1">Belongs to the sigma-70 factor family. ECF subfamily.</text>
</comment>
<dbReference type="PANTHER" id="PTHR43133:SF8">
    <property type="entry name" value="RNA POLYMERASE SIGMA FACTOR HI_1459-RELATED"/>
    <property type="match status" value="1"/>
</dbReference>
<dbReference type="EMBL" id="JAOTPL010000010">
    <property type="protein sequence ID" value="MCU7694508.1"/>
    <property type="molecule type" value="Genomic_DNA"/>
</dbReference>
<dbReference type="InterPro" id="IPR014284">
    <property type="entry name" value="RNA_pol_sigma-70_dom"/>
</dbReference>